<dbReference type="Proteomes" id="UP000073816">
    <property type="component" value="Chromosome"/>
</dbReference>
<protein>
    <recommendedName>
        <fullName evidence="3">DUF3037 domain-containing protein</fullName>
    </recommendedName>
</protein>
<dbReference type="InterPro" id="IPR021398">
    <property type="entry name" value="DUF3037"/>
</dbReference>
<dbReference type="Pfam" id="PF11236">
    <property type="entry name" value="DUF3037"/>
    <property type="match status" value="1"/>
</dbReference>
<dbReference type="AlphaFoldDB" id="A0A142EI49"/>
<organism evidence="1 2">
    <name type="scientific">Algoriphagus sanaruensis</name>
    <dbReference type="NCBI Taxonomy" id="1727163"/>
    <lineage>
        <taxon>Bacteria</taxon>
        <taxon>Pseudomonadati</taxon>
        <taxon>Bacteroidota</taxon>
        <taxon>Cytophagia</taxon>
        <taxon>Cytophagales</taxon>
        <taxon>Cyclobacteriaceae</taxon>
        <taxon>Algoriphagus</taxon>
    </lineage>
</organism>
<proteinExistence type="predicted"/>
<keyword evidence="2" id="KW-1185">Reference proteome</keyword>
<dbReference type="STRING" id="1727163.AO498_00250"/>
<sequence>MQENHLFEYALIRVVPRVEREEFVNVGVLVCCKRLDLLLCRITIPQEKVLALDPNADLEVIAEYLDSFEKICRGERGPNPIALQDAASRFRWLTANRSSMLQTSRPHGGLSDDLEKTLESLFENYVA</sequence>
<reference evidence="2" key="1">
    <citation type="submission" date="2015-09" db="EMBL/GenBank/DDBJ databases">
        <title>Complete sequence of Algoriphagus sp. M8-2.</title>
        <authorList>
            <person name="Shintani M."/>
        </authorList>
    </citation>
    <scope>NUCLEOTIDE SEQUENCE [LARGE SCALE GENOMIC DNA]</scope>
    <source>
        <strain evidence="2">M8-2</strain>
    </source>
</reference>
<dbReference type="RefSeq" id="WP_067542074.1">
    <property type="nucleotide sequence ID" value="NZ_CP012836.1"/>
</dbReference>
<evidence type="ECO:0000313" key="1">
    <source>
        <dbReference type="EMBL" id="AMQ54804.1"/>
    </source>
</evidence>
<name>A0A142EI49_9BACT</name>
<dbReference type="OrthoDB" id="9803207at2"/>
<dbReference type="PATRIC" id="fig|1727163.4.peg.53"/>
<accession>A0A142EI49</accession>
<reference evidence="1 2" key="2">
    <citation type="journal article" date="2016" name="Genome Announc.">
        <title>Complete Genome Sequence of Algoriphagus sp. Strain M8-2, Isolated from a Brackish Lake.</title>
        <authorList>
            <person name="Muraguchi Y."/>
            <person name="Kushimoto K."/>
            <person name="Ohtsubo Y."/>
            <person name="Suzuki T."/>
            <person name="Dohra H."/>
            <person name="Kimbara K."/>
            <person name="Shintani M."/>
        </authorList>
    </citation>
    <scope>NUCLEOTIDE SEQUENCE [LARGE SCALE GENOMIC DNA]</scope>
    <source>
        <strain evidence="1 2">M8-2</strain>
    </source>
</reference>
<dbReference type="KEGG" id="alm:AO498_00250"/>
<evidence type="ECO:0008006" key="3">
    <source>
        <dbReference type="Google" id="ProtNLM"/>
    </source>
</evidence>
<gene>
    <name evidence="1" type="ORF">AO498_00250</name>
</gene>
<dbReference type="EMBL" id="CP012836">
    <property type="protein sequence ID" value="AMQ54804.1"/>
    <property type="molecule type" value="Genomic_DNA"/>
</dbReference>
<evidence type="ECO:0000313" key="2">
    <source>
        <dbReference type="Proteomes" id="UP000073816"/>
    </source>
</evidence>